<accession>A0A0C3CG96</accession>
<dbReference type="InterPro" id="IPR000028">
    <property type="entry name" value="Chloroperoxidase"/>
</dbReference>
<evidence type="ECO:0000256" key="5">
    <source>
        <dbReference type="ARBA" id="ARBA00023002"/>
    </source>
</evidence>
<evidence type="ECO:0000313" key="10">
    <source>
        <dbReference type="Proteomes" id="UP000053424"/>
    </source>
</evidence>
<dbReference type="STRING" id="686832.A0A0C3CG96"/>
<evidence type="ECO:0000256" key="2">
    <source>
        <dbReference type="ARBA" id="ARBA00022559"/>
    </source>
</evidence>
<dbReference type="PROSITE" id="PS51405">
    <property type="entry name" value="HEME_HALOPEROXIDASE"/>
    <property type="match status" value="1"/>
</dbReference>
<dbReference type="Gene3D" id="1.10.489.10">
    <property type="entry name" value="Chloroperoxidase-like"/>
    <property type="match status" value="1"/>
</dbReference>
<evidence type="ECO:0000259" key="8">
    <source>
        <dbReference type="PROSITE" id="PS51405"/>
    </source>
</evidence>
<sequence length="269" mass="29596">MSIPDSHPSIHEHKGKTCPVTGQGHAFCAPQQGDSRSPCPALNTMANHGYIARDGKNISAQDVTRGLKECYGLSSPLAYFLAYVGFMIIRKFGRTNLFDIGKHGAVEHNASLVHHDTPEGHTCAPIDIDSKLVEDLCADVKPGPKECEKDGKSWLMNYEDVARARIRREKEAGPIDSVHAEIARGEMAIILGVWETKTKDKAGIPMEYLKRWISEERMPDGWRPDHVQGLMDVVKRAKGIKKAVEQLRKDEAAAAAASSSETEKGKGKE</sequence>
<reference evidence="9 10" key="1">
    <citation type="submission" date="2014-04" db="EMBL/GenBank/DDBJ databases">
        <authorList>
            <consortium name="DOE Joint Genome Institute"/>
            <person name="Kuo A."/>
            <person name="Gay G."/>
            <person name="Dore J."/>
            <person name="Kohler A."/>
            <person name="Nagy L.G."/>
            <person name="Floudas D."/>
            <person name="Copeland A."/>
            <person name="Barry K.W."/>
            <person name="Cichocki N."/>
            <person name="Veneault-Fourrey C."/>
            <person name="LaButti K."/>
            <person name="Lindquist E.A."/>
            <person name="Lipzen A."/>
            <person name="Lundell T."/>
            <person name="Morin E."/>
            <person name="Murat C."/>
            <person name="Sun H."/>
            <person name="Tunlid A."/>
            <person name="Henrissat B."/>
            <person name="Grigoriev I.V."/>
            <person name="Hibbett D.S."/>
            <person name="Martin F."/>
            <person name="Nordberg H.P."/>
            <person name="Cantor M.N."/>
            <person name="Hua S.X."/>
        </authorList>
    </citation>
    <scope>NUCLEOTIDE SEQUENCE [LARGE SCALE GENOMIC DNA]</scope>
    <source>
        <strain evidence="10">h7</strain>
    </source>
</reference>
<dbReference type="PANTHER" id="PTHR33577:SF9">
    <property type="entry name" value="PEROXIDASE STCC"/>
    <property type="match status" value="1"/>
</dbReference>
<keyword evidence="6" id="KW-0408">Iron</keyword>
<dbReference type="PANTHER" id="PTHR33577">
    <property type="entry name" value="STERIGMATOCYSTIN BIOSYNTHESIS PEROXIDASE STCC-RELATED"/>
    <property type="match status" value="1"/>
</dbReference>
<evidence type="ECO:0000256" key="4">
    <source>
        <dbReference type="ARBA" id="ARBA00022723"/>
    </source>
</evidence>
<evidence type="ECO:0000313" key="9">
    <source>
        <dbReference type="EMBL" id="KIM42606.1"/>
    </source>
</evidence>
<dbReference type="InterPro" id="IPR036851">
    <property type="entry name" value="Chloroperoxidase-like_sf"/>
</dbReference>
<dbReference type="GO" id="GO:0004601">
    <property type="term" value="F:peroxidase activity"/>
    <property type="evidence" value="ECO:0007669"/>
    <property type="project" value="UniProtKB-KW"/>
</dbReference>
<keyword evidence="10" id="KW-1185">Reference proteome</keyword>
<evidence type="ECO:0000256" key="1">
    <source>
        <dbReference type="ARBA" id="ARBA00001970"/>
    </source>
</evidence>
<comment type="cofactor">
    <cofactor evidence="1">
        <name>heme b</name>
        <dbReference type="ChEBI" id="CHEBI:60344"/>
    </cofactor>
</comment>
<dbReference type="AlphaFoldDB" id="A0A0C3CG96"/>
<feature type="domain" description="Heme haloperoxidase family profile" evidence="8">
    <location>
        <begin position="23"/>
        <end position="235"/>
    </location>
</feature>
<protein>
    <recommendedName>
        <fullName evidence="8">Heme haloperoxidase family profile domain-containing protein</fullName>
    </recommendedName>
</protein>
<gene>
    <name evidence="9" type="ORF">M413DRAFT_444309</name>
</gene>
<name>A0A0C3CG96_HEBCY</name>
<keyword evidence="5" id="KW-0560">Oxidoreductase</keyword>
<keyword evidence="4" id="KW-0479">Metal-binding</keyword>
<dbReference type="Proteomes" id="UP000053424">
    <property type="component" value="Unassembled WGS sequence"/>
</dbReference>
<organism evidence="9 10">
    <name type="scientific">Hebeloma cylindrosporum</name>
    <dbReference type="NCBI Taxonomy" id="76867"/>
    <lineage>
        <taxon>Eukaryota</taxon>
        <taxon>Fungi</taxon>
        <taxon>Dikarya</taxon>
        <taxon>Basidiomycota</taxon>
        <taxon>Agaricomycotina</taxon>
        <taxon>Agaricomycetes</taxon>
        <taxon>Agaricomycetidae</taxon>
        <taxon>Agaricales</taxon>
        <taxon>Agaricineae</taxon>
        <taxon>Hymenogastraceae</taxon>
        <taxon>Hebeloma</taxon>
    </lineage>
</organism>
<keyword evidence="3" id="KW-0349">Heme</keyword>
<evidence type="ECO:0000256" key="6">
    <source>
        <dbReference type="ARBA" id="ARBA00023004"/>
    </source>
</evidence>
<evidence type="ECO:0000256" key="7">
    <source>
        <dbReference type="ARBA" id="ARBA00025795"/>
    </source>
</evidence>
<keyword evidence="2" id="KW-0575">Peroxidase</keyword>
<dbReference type="HOGENOM" id="CLU_050230_5_1_1"/>
<dbReference type="GO" id="GO:0046872">
    <property type="term" value="F:metal ion binding"/>
    <property type="evidence" value="ECO:0007669"/>
    <property type="project" value="UniProtKB-KW"/>
</dbReference>
<dbReference type="SUPFAM" id="SSF47571">
    <property type="entry name" value="Cloroperoxidase"/>
    <property type="match status" value="1"/>
</dbReference>
<dbReference type="OrthoDB" id="407298at2759"/>
<reference evidence="10" key="2">
    <citation type="submission" date="2015-01" db="EMBL/GenBank/DDBJ databases">
        <title>Evolutionary Origins and Diversification of the Mycorrhizal Mutualists.</title>
        <authorList>
            <consortium name="DOE Joint Genome Institute"/>
            <consortium name="Mycorrhizal Genomics Consortium"/>
            <person name="Kohler A."/>
            <person name="Kuo A."/>
            <person name="Nagy L.G."/>
            <person name="Floudas D."/>
            <person name="Copeland A."/>
            <person name="Barry K.W."/>
            <person name="Cichocki N."/>
            <person name="Veneault-Fourrey C."/>
            <person name="LaButti K."/>
            <person name="Lindquist E.A."/>
            <person name="Lipzen A."/>
            <person name="Lundell T."/>
            <person name="Morin E."/>
            <person name="Murat C."/>
            <person name="Riley R."/>
            <person name="Ohm R."/>
            <person name="Sun H."/>
            <person name="Tunlid A."/>
            <person name="Henrissat B."/>
            <person name="Grigoriev I.V."/>
            <person name="Hibbett D.S."/>
            <person name="Martin F."/>
        </authorList>
    </citation>
    <scope>NUCLEOTIDE SEQUENCE [LARGE SCALE GENOMIC DNA]</scope>
    <source>
        <strain evidence="10">h7</strain>
    </source>
</reference>
<evidence type="ECO:0000256" key="3">
    <source>
        <dbReference type="ARBA" id="ARBA00022617"/>
    </source>
</evidence>
<dbReference type="EMBL" id="KN831777">
    <property type="protein sequence ID" value="KIM42606.1"/>
    <property type="molecule type" value="Genomic_DNA"/>
</dbReference>
<dbReference type="Pfam" id="PF01328">
    <property type="entry name" value="Peroxidase_2"/>
    <property type="match status" value="1"/>
</dbReference>
<proteinExistence type="inferred from homology"/>
<comment type="similarity">
    <text evidence="7">Belongs to the chloroperoxidase family.</text>
</comment>